<dbReference type="AlphaFoldDB" id="A0A1E2SIN0"/>
<protein>
    <submittedName>
        <fullName evidence="1">Uncharacterized protein</fullName>
    </submittedName>
</protein>
<accession>A0A1E2SIN0</accession>
<name>A0A1E2SIN0_LEIXY</name>
<organism evidence="1 2">
    <name type="scientific">Leifsonia xyli subsp. xyli</name>
    <dbReference type="NCBI Taxonomy" id="59736"/>
    <lineage>
        <taxon>Bacteria</taxon>
        <taxon>Bacillati</taxon>
        <taxon>Actinomycetota</taxon>
        <taxon>Actinomycetes</taxon>
        <taxon>Micrococcales</taxon>
        <taxon>Microbacteriaceae</taxon>
        <taxon>Leifsonia</taxon>
    </lineage>
</organism>
<comment type="caution">
    <text evidence="1">The sequence shown here is derived from an EMBL/GenBank/DDBJ whole genome shotgun (WGS) entry which is preliminary data.</text>
</comment>
<proteinExistence type="predicted"/>
<reference evidence="1 2" key="1">
    <citation type="submission" date="2015-11" db="EMBL/GenBank/DDBJ databases">
        <authorList>
            <person name="Zhang Y."/>
            <person name="Guo Z."/>
        </authorList>
    </citation>
    <scope>NUCLEOTIDE SEQUENCE [LARGE SCALE GENOMIC DNA]</scope>
    <source>
        <strain evidence="2">gdw1</strain>
    </source>
</reference>
<dbReference type="EMBL" id="LNZG01000046">
    <property type="protein sequence ID" value="ODA89498.1"/>
    <property type="molecule type" value="Genomic_DNA"/>
</dbReference>
<sequence>MSKMFLVGHGPTGSELTQTVIVGHELGHVLLGHVSPPTIGVIGHALRCRPLAQEVLDSPDELDAERFSFCALRVLMPTRNFTGLERFLV</sequence>
<evidence type="ECO:0000313" key="2">
    <source>
        <dbReference type="Proteomes" id="UP000094426"/>
    </source>
</evidence>
<gene>
    <name evidence="1" type="ORF">ATY41_05250</name>
</gene>
<dbReference type="Proteomes" id="UP000094426">
    <property type="component" value="Unassembled WGS sequence"/>
</dbReference>
<evidence type="ECO:0000313" key="1">
    <source>
        <dbReference type="EMBL" id="ODA89498.1"/>
    </source>
</evidence>
<dbReference type="OrthoDB" id="4144896at2"/>